<accession>A0A7G2CFM9</accession>
<evidence type="ECO:0000259" key="3">
    <source>
        <dbReference type="PROSITE" id="PS50102"/>
    </source>
</evidence>
<dbReference type="GO" id="GO:0003723">
    <property type="term" value="F:RNA binding"/>
    <property type="evidence" value="ECO:0007669"/>
    <property type="project" value="UniProtKB-UniRule"/>
</dbReference>
<dbReference type="Pfam" id="PF00076">
    <property type="entry name" value="RRM_1"/>
    <property type="match status" value="1"/>
</dbReference>
<dbReference type="GO" id="GO:0005730">
    <property type="term" value="C:nucleolus"/>
    <property type="evidence" value="ECO:0007669"/>
    <property type="project" value="TreeGrafter"/>
</dbReference>
<dbReference type="FunFam" id="3.30.70.330:FF:000686">
    <property type="entry name" value="RNA-binding protein, putative"/>
    <property type="match status" value="1"/>
</dbReference>
<feature type="compositionally biased region" description="Low complexity" evidence="2">
    <location>
        <begin position="11"/>
        <end position="22"/>
    </location>
</feature>
<dbReference type="VEuPathDB" id="TriTrypDB:ADEAN_000516400"/>
<dbReference type="PANTHER" id="PTHR48030:SF3">
    <property type="entry name" value="SPLICING FACTOR 3B SUBUNIT 4"/>
    <property type="match status" value="1"/>
</dbReference>
<name>A0A7G2CFM9_9TRYP</name>
<dbReference type="GO" id="GO:0071011">
    <property type="term" value="C:precatalytic spliceosome"/>
    <property type="evidence" value="ECO:0007669"/>
    <property type="project" value="TreeGrafter"/>
</dbReference>
<dbReference type="PANTHER" id="PTHR48030">
    <property type="entry name" value="SPLICING FACTOR 3B SUBUNIT 4"/>
    <property type="match status" value="1"/>
</dbReference>
<dbReference type="AlphaFoldDB" id="A0A7G2CFM9"/>
<dbReference type="SUPFAM" id="SSF54928">
    <property type="entry name" value="RNA-binding domain, RBD"/>
    <property type="match status" value="1"/>
</dbReference>
<proteinExistence type="predicted"/>
<evidence type="ECO:0000256" key="2">
    <source>
        <dbReference type="SAM" id="MobiDB-lite"/>
    </source>
</evidence>
<dbReference type="PROSITE" id="PS50102">
    <property type="entry name" value="RRM"/>
    <property type="match status" value="1"/>
</dbReference>
<sequence>MAAATTTPIPHNNNNNNNNNHHNTARLFVGQLNFDATETDVQQIFSFYGHVLHVNILRDVNKSTGSAFVTYATTTEADNAIIALHDRYNMGREKPLQVSYCRRSETVSAFGYQHATELNNNNNSNPLPPRRS</sequence>
<dbReference type="InterPro" id="IPR000504">
    <property type="entry name" value="RRM_dom"/>
</dbReference>
<feature type="domain" description="RRM" evidence="3">
    <location>
        <begin position="25"/>
        <end position="103"/>
    </location>
</feature>
<dbReference type="Gene3D" id="3.30.70.330">
    <property type="match status" value="1"/>
</dbReference>
<keyword evidence="5" id="KW-1185">Reference proteome</keyword>
<feature type="region of interest" description="Disordered" evidence="2">
    <location>
        <begin position="1"/>
        <end position="23"/>
    </location>
</feature>
<feature type="compositionally biased region" description="Polar residues" evidence="2">
    <location>
        <begin position="1"/>
        <end position="10"/>
    </location>
</feature>
<dbReference type="InterPro" id="IPR035979">
    <property type="entry name" value="RBD_domain_sf"/>
</dbReference>
<keyword evidence="1" id="KW-0694">RNA-binding</keyword>
<dbReference type="OrthoDB" id="439808at2759"/>
<evidence type="ECO:0000313" key="4">
    <source>
        <dbReference type="EMBL" id="CAD2217684.1"/>
    </source>
</evidence>
<dbReference type="SMART" id="SM00360">
    <property type="entry name" value="RRM"/>
    <property type="match status" value="1"/>
</dbReference>
<protein>
    <submittedName>
        <fullName evidence="4">RNA recognition motif. (A.k.a. RRM, RBD, or RNP domain), putative</fullName>
    </submittedName>
</protein>
<dbReference type="GO" id="GO:0048026">
    <property type="term" value="P:positive regulation of mRNA splicing, via spliceosome"/>
    <property type="evidence" value="ECO:0007669"/>
    <property type="project" value="TreeGrafter"/>
</dbReference>
<evidence type="ECO:0000313" key="5">
    <source>
        <dbReference type="Proteomes" id="UP000515908"/>
    </source>
</evidence>
<gene>
    <name evidence="4" type="ORF">ADEAN_000516400</name>
</gene>
<dbReference type="InterPro" id="IPR052084">
    <property type="entry name" value="SF3B4_spliceosome_assoc"/>
</dbReference>
<evidence type="ECO:0000256" key="1">
    <source>
        <dbReference type="PROSITE-ProRule" id="PRU00176"/>
    </source>
</evidence>
<dbReference type="InterPro" id="IPR012677">
    <property type="entry name" value="Nucleotide-bd_a/b_plait_sf"/>
</dbReference>
<dbReference type="Proteomes" id="UP000515908">
    <property type="component" value="Chromosome 09"/>
</dbReference>
<reference evidence="4 5" key="1">
    <citation type="submission" date="2020-08" db="EMBL/GenBank/DDBJ databases">
        <authorList>
            <person name="Newling K."/>
            <person name="Davey J."/>
            <person name="Forrester S."/>
        </authorList>
    </citation>
    <scope>NUCLEOTIDE SEQUENCE [LARGE SCALE GENOMIC DNA]</scope>
    <source>
        <strain evidence="5">Crithidia deanei Carvalho (ATCC PRA-265)</strain>
    </source>
</reference>
<dbReference type="EMBL" id="LR877153">
    <property type="protein sequence ID" value="CAD2217684.1"/>
    <property type="molecule type" value="Genomic_DNA"/>
</dbReference>
<organism evidence="4 5">
    <name type="scientific">Angomonas deanei</name>
    <dbReference type="NCBI Taxonomy" id="59799"/>
    <lineage>
        <taxon>Eukaryota</taxon>
        <taxon>Discoba</taxon>
        <taxon>Euglenozoa</taxon>
        <taxon>Kinetoplastea</taxon>
        <taxon>Metakinetoplastina</taxon>
        <taxon>Trypanosomatida</taxon>
        <taxon>Trypanosomatidae</taxon>
        <taxon>Strigomonadinae</taxon>
        <taxon>Angomonas</taxon>
    </lineage>
</organism>